<dbReference type="InterPro" id="IPR001647">
    <property type="entry name" value="HTH_TetR"/>
</dbReference>
<keyword evidence="4" id="KW-0804">Transcription</keyword>
<gene>
    <name evidence="7" type="ORF">ACFR99_04275</name>
</gene>
<keyword evidence="8" id="KW-1185">Reference proteome</keyword>
<organism evidence="7 8">
    <name type="scientific">Haloarchaeobius amylolyticus</name>
    <dbReference type="NCBI Taxonomy" id="1198296"/>
    <lineage>
        <taxon>Archaea</taxon>
        <taxon>Methanobacteriati</taxon>
        <taxon>Methanobacteriota</taxon>
        <taxon>Stenosarchaea group</taxon>
        <taxon>Halobacteria</taxon>
        <taxon>Halobacteriales</taxon>
        <taxon>Halorubellaceae</taxon>
        <taxon>Haloarchaeobius</taxon>
    </lineage>
</organism>
<keyword evidence="2" id="KW-0805">Transcription regulation</keyword>
<reference evidence="7 8" key="1">
    <citation type="journal article" date="2019" name="Int. J. Syst. Evol. Microbiol.">
        <title>The Global Catalogue of Microorganisms (GCM) 10K type strain sequencing project: providing services to taxonomists for standard genome sequencing and annotation.</title>
        <authorList>
            <consortium name="The Broad Institute Genomics Platform"/>
            <consortium name="The Broad Institute Genome Sequencing Center for Infectious Disease"/>
            <person name="Wu L."/>
            <person name="Ma J."/>
        </authorList>
    </citation>
    <scope>NUCLEOTIDE SEQUENCE [LARGE SCALE GENOMIC DNA]</scope>
    <source>
        <strain evidence="7 8">CGMCC 1.12230</strain>
    </source>
</reference>
<evidence type="ECO:0000256" key="1">
    <source>
        <dbReference type="ARBA" id="ARBA00022491"/>
    </source>
</evidence>
<evidence type="ECO:0000256" key="2">
    <source>
        <dbReference type="ARBA" id="ARBA00023015"/>
    </source>
</evidence>
<dbReference type="Gene3D" id="1.10.357.10">
    <property type="entry name" value="Tetracycline Repressor, domain 2"/>
    <property type="match status" value="1"/>
</dbReference>
<dbReference type="GO" id="GO:0003677">
    <property type="term" value="F:DNA binding"/>
    <property type="evidence" value="ECO:0007669"/>
    <property type="project" value="UniProtKB-UniRule"/>
</dbReference>
<dbReference type="PANTHER" id="PTHR47506:SF1">
    <property type="entry name" value="HTH-TYPE TRANSCRIPTIONAL REGULATOR YJDC"/>
    <property type="match status" value="1"/>
</dbReference>
<dbReference type="InterPro" id="IPR036271">
    <property type="entry name" value="Tet_transcr_reg_TetR-rel_C_sf"/>
</dbReference>
<dbReference type="AlphaFoldDB" id="A0ABD6BCY2"/>
<dbReference type="Proteomes" id="UP001597076">
    <property type="component" value="Unassembled WGS sequence"/>
</dbReference>
<keyword evidence="1" id="KW-0678">Repressor</keyword>
<dbReference type="InterPro" id="IPR009057">
    <property type="entry name" value="Homeodomain-like_sf"/>
</dbReference>
<proteinExistence type="predicted"/>
<evidence type="ECO:0000256" key="4">
    <source>
        <dbReference type="ARBA" id="ARBA00023163"/>
    </source>
</evidence>
<sequence>MTIDVFEEPADTREEILAATYRSLRDHGYAELTIKKIGTELERSPSLIYHHYEDKDALVLACLEYLLEYFEGELSDGKIDDPPARLEEVLEWWLATDADDEWMGFVTAMVELRTQAIRDPAYREHFTRSDRVFADSIAAVIRAGIETGDFQECDPEAVAATIQTTILGTVLRRSSTDGDDWLDAVRDELGMYLRTRVYDEK</sequence>
<feature type="DNA-binding region" description="H-T-H motif" evidence="5">
    <location>
        <begin position="33"/>
        <end position="52"/>
    </location>
</feature>
<dbReference type="SUPFAM" id="SSF46689">
    <property type="entry name" value="Homeodomain-like"/>
    <property type="match status" value="1"/>
</dbReference>
<feature type="domain" description="HTH tetR-type" evidence="6">
    <location>
        <begin position="10"/>
        <end position="70"/>
    </location>
</feature>
<accession>A0ABD6BCY2</accession>
<dbReference type="Pfam" id="PF13977">
    <property type="entry name" value="TetR_C_6"/>
    <property type="match status" value="1"/>
</dbReference>
<dbReference type="PROSITE" id="PS50977">
    <property type="entry name" value="HTH_TETR_2"/>
    <property type="match status" value="1"/>
</dbReference>
<protein>
    <submittedName>
        <fullName evidence="7">TetR/AcrR family transcriptional regulator</fullName>
    </submittedName>
</protein>
<comment type="caution">
    <text evidence="7">The sequence shown here is derived from an EMBL/GenBank/DDBJ whole genome shotgun (WGS) entry which is preliminary data.</text>
</comment>
<dbReference type="EMBL" id="JBHUDI010000003">
    <property type="protein sequence ID" value="MFD1562767.1"/>
    <property type="molecule type" value="Genomic_DNA"/>
</dbReference>
<keyword evidence="3 5" id="KW-0238">DNA-binding</keyword>
<evidence type="ECO:0000259" key="6">
    <source>
        <dbReference type="PROSITE" id="PS50977"/>
    </source>
</evidence>
<name>A0ABD6BCY2_9EURY</name>
<evidence type="ECO:0000313" key="7">
    <source>
        <dbReference type="EMBL" id="MFD1562767.1"/>
    </source>
</evidence>
<dbReference type="Pfam" id="PF00440">
    <property type="entry name" value="TetR_N"/>
    <property type="match status" value="1"/>
</dbReference>
<dbReference type="PANTHER" id="PTHR47506">
    <property type="entry name" value="TRANSCRIPTIONAL REGULATORY PROTEIN"/>
    <property type="match status" value="1"/>
</dbReference>
<evidence type="ECO:0000256" key="5">
    <source>
        <dbReference type="PROSITE-ProRule" id="PRU00335"/>
    </source>
</evidence>
<dbReference type="SUPFAM" id="SSF48498">
    <property type="entry name" value="Tetracyclin repressor-like, C-terminal domain"/>
    <property type="match status" value="1"/>
</dbReference>
<dbReference type="InterPro" id="IPR039538">
    <property type="entry name" value="BetI_C"/>
</dbReference>
<evidence type="ECO:0000256" key="3">
    <source>
        <dbReference type="ARBA" id="ARBA00023125"/>
    </source>
</evidence>
<dbReference type="RefSeq" id="WP_390284705.1">
    <property type="nucleotide sequence ID" value="NZ_JBHUDI010000003.1"/>
</dbReference>
<evidence type="ECO:0000313" key="8">
    <source>
        <dbReference type="Proteomes" id="UP001597076"/>
    </source>
</evidence>